<dbReference type="InterPro" id="IPR007394">
    <property type="entry name" value="UPF0122"/>
</dbReference>
<dbReference type="SUPFAM" id="SSF88659">
    <property type="entry name" value="Sigma3 and sigma4 domains of RNA polymerase sigma factors"/>
    <property type="match status" value="1"/>
</dbReference>
<dbReference type="Pfam" id="PF04542">
    <property type="entry name" value="Sigma70_r2"/>
    <property type="match status" value="1"/>
</dbReference>
<keyword evidence="5" id="KW-0238">DNA-binding</keyword>
<protein>
    <recommendedName>
        <fullName evidence="8">RNA polymerase sigma-70 region 2 domain-containing protein</fullName>
    </recommendedName>
</protein>
<reference evidence="9 10" key="1">
    <citation type="journal article" date="2001" name="FEMS Microbiol. Lett.">
        <title>Oceanobacillus iheyensis gen. nov., sp. nov., a deep-sea extremely halotolerant and alkaliphilic species isolated from a depth of 1050 m on the Iheya Ridge.</title>
        <authorList>
            <person name="Lu J."/>
            <person name="Nogi Y."/>
            <person name="Takami H."/>
        </authorList>
    </citation>
    <scope>NUCLEOTIDE SEQUENCE [LARGE SCALE GENOMIC DNA]</scope>
    <source>
        <strain evidence="10">DSM 14371 / CIP 107618 / JCM 11309 / KCTC 3954 / HTE831</strain>
    </source>
</reference>
<evidence type="ECO:0000313" key="10">
    <source>
        <dbReference type="Proteomes" id="UP000000822"/>
    </source>
</evidence>
<accession>Q8EMR8</accession>
<dbReference type="PANTHER" id="PTHR43133:SF8">
    <property type="entry name" value="RNA POLYMERASE SIGMA FACTOR HI_1459-RELATED"/>
    <property type="match status" value="1"/>
</dbReference>
<proteinExistence type="inferred from homology"/>
<dbReference type="InterPro" id="IPR039425">
    <property type="entry name" value="RNA_pol_sigma-70-like"/>
</dbReference>
<dbReference type="Gene3D" id="1.10.10.10">
    <property type="entry name" value="Winged helix-like DNA-binding domain superfamily/Winged helix DNA-binding domain"/>
    <property type="match status" value="1"/>
</dbReference>
<comment type="similarity">
    <text evidence="1">Belongs to the UPF0122 family.</text>
</comment>
<keyword evidence="6" id="KW-0804">Transcription</keyword>
<dbReference type="InterPro" id="IPR014284">
    <property type="entry name" value="RNA_pol_sigma-70_dom"/>
</dbReference>
<evidence type="ECO:0000256" key="7">
    <source>
        <dbReference type="ARBA" id="ARBA00024764"/>
    </source>
</evidence>
<feature type="domain" description="RNA polymerase sigma-70 region 2" evidence="8">
    <location>
        <begin position="12"/>
        <end position="76"/>
    </location>
</feature>
<comment type="similarity">
    <text evidence="2">Belongs to the sigma-70 factor family. ECF subfamily.</text>
</comment>
<sequence length="188" mass="22584">MKQNWDLEDFLNQNKRRVHYQLHQMQIDDKDEEYFQEGLVAMWKAFENYQPDKGPLSTYMNYTIRNRLIDTIRKGGKEKEALEKYKKQYQVDTTTGNYRNPTGVSHILIDRDTEVENAMDIDRALWEGIRKLLTEKEWKWVRYYVVEGMSIQEIADQEQVTIVAVKGWAREVRKKLRSAGWENLKKMK</sequence>
<evidence type="ECO:0000259" key="8">
    <source>
        <dbReference type="Pfam" id="PF04542"/>
    </source>
</evidence>
<evidence type="ECO:0000256" key="3">
    <source>
        <dbReference type="ARBA" id="ARBA00023015"/>
    </source>
</evidence>
<dbReference type="KEGG" id="oih:OB2773"/>
<dbReference type="Proteomes" id="UP000000822">
    <property type="component" value="Chromosome"/>
</dbReference>
<dbReference type="NCBIfam" id="TIGR02937">
    <property type="entry name" value="sigma70-ECF"/>
    <property type="match status" value="1"/>
</dbReference>
<dbReference type="eggNOG" id="COG1595">
    <property type="taxonomic scope" value="Bacteria"/>
</dbReference>
<keyword evidence="4" id="KW-0731">Sigma factor</keyword>
<gene>
    <name evidence="9" type="ordered locus">OB2773</name>
</gene>
<dbReference type="EMBL" id="BA000028">
    <property type="protein sequence ID" value="BAC14729.1"/>
    <property type="molecule type" value="Genomic_DNA"/>
</dbReference>
<comment type="function">
    <text evidence="7">Might take part in the signal recognition particle (SRP) pathway. This is inferred from the conservation of its genetic proximity to ftsY/ffh. May be a regulatory protein.</text>
</comment>
<evidence type="ECO:0000313" key="9">
    <source>
        <dbReference type="EMBL" id="BAC14729.1"/>
    </source>
</evidence>
<dbReference type="InterPro" id="IPR013325">
    <property type="entry name" value="RNA_pol_sigma_r2"/>
</dbReference>
<dbReference type="Pfam" id="PF04297">
    <property type="entry name" value="UPF0122"/>
    <property type="match status" value="1"/>
</dbReference>
<dbReference type="GO" id="GO:0006352">
    <property type="term" value="P:DNA-templated transcription initiation"/>
    <property type="evidence" value="ECO:0007669"/>
    <property type="project" value="InterPro"/>
</dbReference>
<evidence type="ECO:0000256" key="4">
    <source>
        <dbReference type="ARBA" id="ARBA00023082"/>
    </source>
</evidence>
<evidence type="ECO:0000256" key="6">
    <source>
        <dbReference type="ARBA" id="ARBA00023163"/>
    </source>
</evidence>
<evidence type="ECO:0000256" key="5">
    <source>
        <dbReference type="ARBA" id="ARBA00023125"/>
    </source>
</evidence>
<dbReference type="GO" id="GO:0003677">
    <property type="term" value="F:DNA binding"/>
    <property type="evidence" value="ECO:0007669"/>
    <property type="project" value="UniProtKB-KW"/>
</dbReference>
<dbReference type="PANTHER" id="PTHR43133">
    <property type="entry name" value="RNA POLYMERASE ECF-TYPE SIGMA FACTO"/>
    <property type="match status" value="1"/>
</dbReference>
<dbReference type="SUPFAM" id="SSF88946">
    <property type="entry name" value="Sigma2 domain of RNA polymerase sigma factors"/>
    <property type="match status" value="1"/>
</dbReference>
<keyword evidence="10" id="KW-1185">Reference proteome</keyword>
<dbReference type="InterPro" id="IPR036388">
    <property type="entry name" value="WH-like_DNA-bd_sf"/>
</dbReference>
<evidence type="ECO:0000256" key="2">
    <source>
        <dbReference type="ARBA" id="ARBA00010641"/>
    </source>
</evidence>
<dbReference type="STRING" id="221109.gene:10735025"/>
<reference evidence="9 10" key="2">
    <citation type="journal article" date="2002" name="Nucleic Acids Res.">
        <title>Genome sequence of Oceanobacillus iheyensis isolated from the Iheya Ridge and its unexpected adaptive capabilities to extreme environments.</title>
        <authorList>
            <person name="Takami H."/>
            <person name="Takaki Y."/>
            <person name="Uchiyama I."/>
        </authorList>
    </citation>
    <scope>NUCLEOTIDE SEQUENCE [LARGE SCALE GENOMIC DNA]</scope>
    <source>
        <strain evidence="10">DSM 14371 / CIP 107618 / JCM 11309 / KCTC 3954 / HTE831</strain>
    </source>
</reference>
<keyword evidence="3" id="KW-0805">Transcription regulation</keyword>
<dbReference type="GO" id="GO:0016987">
    <property type="term" value="F:sigma factor activity"/>
    <property type="evidence" value="ECO:0007669"/>
    <property type="project" value="UniProtKB-KW"/>
</dbReference>
<dbReference type="OrthoDB" id="9783788at2"/>
<organism evidence="9 10">
    <name type="scientific">Oceanobacillus iheyensis (strain DSM 14371 / CIP 107618 / JCM 11309 / KCTC 3954 / HTE831)</name>
    <dbReference type="NCBI Taxonomy" id="221109"/>
    <lineage>
        <taxon>Bacteria</taxon>
        <taxon>Bacillati</taxon>
        <taxon>Bacillota</taxon>
        <taxon>Bacilli</taxon>
        <taxon>Bacillales</taxon>
        <taxon>Bacillaceae</taxon>
        <taxon>Oceanobacillus</taxon>
    </lineage>
</organism>
<dbReference type="Gene3D" id="1.10.1740.10">
    <property type="match status" value="1"/>
</dbReference>
<dbReference type="InterPro" id="IPR007627">
    <property type="entry name" value="RNA_pol_sigma70_r2"/>
</dbReference>
<dbReference type="HOGENOM" id="CLU_047691_20_0_9"/>
<dbReference type="RefSeq" id="WP_011067167.1">
    <property type="nucleotide sequence ID" value="NC_004193.1"/>
</dbReference>
<dbReference type="AlphaFoldDB" id="Q8EMR8"/>
<evidence type="ECO:0000256" key="1">
    <source>
        <dbReference type="ARBA" id="ARBA00008720"/>
    </source>
</evidence>
<dbReference type="InterPro" id="IPR013324">
    <property type="entry name" value="RNA_pol_sigma_r3/r4-like"/>
</dbReference>
<name>Q8EMR8_OCEIH</name>